<dbReference type="Proteomes" id="UP000649829">
    <property type="component" value="Unassembled WGS sequence"/>
</dbReference>
<dbReference type="EMBL" id="BMLF01000002">
    <property type="protein sequence ID" value="GGM02115.1"/>
    <property type="molecule type" value="Genomic_DNA"/>
</dbReference>
<keyword evidence="3" id="KW-1185">Reference proteome</keyword>
<dbReference type="InterPro" id="IPR008274">
    <property type="entry name" value="AldOxase/xan_DH_MoCoBD1"/>
</dbReference>
<accession>A0A917SWU9</accession>
<dbReference type="AlphaFoldDB" id="A0A917SWU9"/>
<dbReference type="Gene3D" id="3.30.365.10">
    <property type="entry name" value="Aldehyde oxidase/xanthine dehydrogenase, molybdopterin binding domain"/>
    <property type="match status" value="4"/>
</dbReference>
<dbReference type="InterPro" id="IPR006311">
    <property type="entry name" value="TAT_signal"/>
</dbReference>
<gene>
    <name evidence="2" type="ORF">GCM10011534_24950</name>
</gene>
<dbReference type="InterPro" id="IPR000674">
    <property type="entry name" value="Ald_Oxase/Xan_DH_a/b"/>
</dbReference>
<comment type="caution">
    <text evidence="2">The sequence shown here is derived from an EMBL/GenBank/DDBJ whole genome shotgun (WGS) entry which is preliminary data.</text>
</comment>
<reference evidence="2" key="2">
    <citation type="submission" date="2020-09" db="EMBL/GenBank/DDBJ databases">
        <authorList>
            <person name="Sun Q."/>
            <person name="Zhou Y."/>
        </authorList>
    </citation>
    <scope>NUCLEOTIDE SEQUENCE</scope>
    <source>
        <strain evidence="2">CGMCC 1.6293</strain>
    </source>
</reference>
<dbReference type="Pfam" id="PF20256">
    <property type="entry name" value="MoCoBD_2"/>
    <property type="match status" value="1"/>
</dbReference>
<dbReference type="GO" id="GO:0016491">
    <property type="term" value="F:oxidoreductase activity"/>
    <property type="evidence" value="ECO:0007669"/>
    <property type="project" value="InterPro"/>
</dbReference>
<evidence type="ECO:0000313" key="3">
    <source>
        <dbReference type="Proteomes" id="UP000649829"/>
    </source>
</evidence>
<dbReference type="Pfam" id="PF02738">
    <property type="entry name" value="MoCoBD_1"/>
    <property type="match status" value="1"/>
</dbReference>
<dbReference type="InterPro" id="IPR052516">
    <property type="entry name" value="N-heterocyclic_Hydroxylase"/>
</dbReference>
<name>A0A917SWU9_9RHOB</name>
<dbReference type="RefSeq" id="WP_028287639.1">
    <property type="nucleotide sequence ID" value="NZ_BMLF01000002.1"/>
</dbReference>
<dbReference type="PANTHER" id="PTHR47495:SF1">
    <property type="entry name" value="BLL3820 PROTEIN"/>
    <property type="match status" value="1"/>
</dbReference>
<protein>
    <submittedName>
        <fullName evidence="2">Aldehyde dehydrogenase</fullName>
    </submittedName>
</protein>
<dbReference type="InterPro" id="IPR037165">
    <property type="entry name" value="AldOxase/xan_DH_Mopterin-bd_sf"/>
</dbReference>
<proteinExistence type="predicted"/>
<sequence>MGRARTITRRSLLVGATAIAGGVAFGAYVVRRPPANPLAAGLGPGAATFNPWVRIDGETITLITPHADIGQGATHMQALLIAEEMDLEPGQFVTGFGPPAAAYYNTAMADEVGAGISATTPVPPAYASAAAGTIMKVLGFQGTGGSSSTPDSFVKLREAGAMARETLKAAAAVETGVPVADLRTEAGQVILPDGTAIPYTGLAARAGQIAPVEGTPLRDPALWRYIGKPTQRLDIVAKSTGTQLYGIDFTAEGMLHAAVRTSPRRGRLISYDASAAEGMRGVVAIVEVTDGVAVIADNTWRAFRALDAIRFDWGPADYPAEQSEHWDIVARAFSDGPLNAVWRNDGASEERLASGEVVEAEFRAPYVAHQPLEPLTAVVRVNEDSTDVWTATQIPRFLQSVVGGVTGHASDDVRVHNLYAGGSFGHRLEAAQVRIAAEIANRRRGVPVQLTYSREEDFAQDFPRHIAMARARGKVADGRVTALDISVAAAPIMSSQAGRLGYAVNGPDAQMAAGIWNAPYALPDFRVRAFEARGLAPVSSWRSVGASCGGFFLETFLDELIHAAGADPVAERLRLIDDPVARRVLETAADMAGWGRAPAPGRGFGVALVESFGVPVAEIVEVAATGSGIRIENVWVVADPGTVIDPVNIENHVQGAVVWGLGHAMNSEITYSDGMAQQTNYHDAEGMRLHQCPEIHVRVLEDNPVLRGIGEPPVPPAAPALANAIFALTGTRLREMPFSRHVQFV</sequence>
<dbReference type="InterPro" id="IPR046867">
    <property type="entry name" value="AldOxase/xan_DH_MoCoBD2"/>
</dbReference>
<organism evidence="2 3">
    <name type="scientific">Pseudooceanicola nanhaiensis</name>
    <dbReference type="NCBI Taxonomy" id="375761"/>
    <lineage>
        <taxon>Bacteria</taxon>
        <taxon>Pseudomonadati</taxon>
        <taxon>Pseudomonadota</taxon>
        <taxon>Alphaproteobacteria</taxon>
        <taxon>Rhodobacterales</taxon>
        <taxon>Paracoccaceae</taxon>
        <taxon>Pseudooceanicola</taxon>
    </lineage>
</organism>
<dbReference type="InterPro" id="IPR012368">
    <property type="entry name" value="OxRdtase_Mopterin-bd_su_IorB"/>
</dbReference>
<dbReference type="PANTHER" id="PTHR47495">
    <property type="entry name" value="ALDEHYDE DEHYDROGENASE"/>
    <property type="match status" value="1"/>
</dbReference>
<reference evidence="2" key="1">
    <citation type="journal article" date="2014" name="Int. J. Syst. Evol. Microbiol.">
        <title>Complete genome sequence of Corynebacterium casei LMG S-19264T (=DSM 44701T), isolated from a smear-ripened cheese.</title>
        <authorList>
            <consortium name="US DOE Joint Genome Institute (JGI-PGF)"/>
            <person name="Walter F."/>
            <person name="Albersmeier A."/>
            <person name="Kalinowski J."/>
            <person name="Ruckert C."/>
        </authorList>
    </citation>
    <scope>NUCLEOTIDE SEQUENCE</scope>
    <source>
        <strain evidence="2">CGMCC 1.6293</strain>
    </source>
</reference>
<dbReference type="SMART" id="SM01008">
    <property type="entry name" value="Ald_Xan_dh_C"/>
    <property type="match status" value="1"/>
</dbReference>
<dbReference type="Gene3D" id="3.90.1170.50">
    <property type="entry name" value="Aldehyde oxidase/xanthine dehydrogenase, a/b hammerhead"/>
    <property type="match status" value="1"/>
</dbReference>
<evidence type="ECO:0000259" key="1">
    <source>
        <dbReference type="SMART" id="SM01008"/>
    </source>
</evidence>
<dbReference type="SUPFAM" id="SSF56003">
    <property type="entry name" value="Molybdenum cofactor-binding domain"/>
    <property type="match status" value="2"/>
</dbReference>
<dbReference type="PIRSF" id="PIRSF036389">
    <property type="entry name" value="IOR_B"/>
    <property type="match status" value="1"/>
</dbReference>
<evidence type="ECO:0000313" key="2">
    <source>
        <dbReference type="EMBL" id="GGM02115.1"/>
    </source>
</evidence>
<feature type="domain" description="Aldehyde oxidase/xanthine dehydrogenase a/b hammerhead" evidence="1">
    <location>
        <begin position="240"/>
        <end position="317"/>
    </location>
</feature>
<dbReference type="PROSITE" id="PS51318">
    <property type="entry name" value="TAT"/>
    <property type="match status" value="1"/>
</dbReference>